<dbReference type="OMA" id="YNPFAQR"/>
<gene>
    <name evidence="3" type="ORF">ARMGADRAFT_1073398</name>
</gene>
<dbReference type="PANTHER" id="PTHR13309:SF0">
    <property type="entry name" value="FMR1-INTERACTING PROTEIN NUFIP1"/>
    <property type="match status" value="1"/>
</dbReference>
<evidence type="ECO:0000313" key="4">
    <source>
        <dbReference type="Proteomes" id="UP000217790"/>
    </source>
</evidence>
<feature type="compositionally biased region" description="Low complexity" evidence="1">
    <location>
        <begin position="235"/>
        <end position="246"/>
    </location>
</feature>
<dbReference type="GO" id="GO:0003723">
    <property type="term" value="F:RNA binding"/>
    <property type="evidence" value="ECO:0007669"/>
    <property type="project" value="InterPro"/>
</dbReference>
<feature type="compositionally biased region" description="Basic and acidic residues" evidence="1">
    <location>
        <begin position="149"/>
        <end position="166"/>
    </location>
</feature>
<evidence type="ECO:0000259" key="2">
    <source>
        <dbReference type="Pfam" id="PF10453"/>
    </source>
</evidence>
<dbReference type="OrthoDB" id="273070at2759"/>
<dbReference type="PANTHER" id="PTHR13309">
    <property type="entry name" value="NUCLEAR FRAGILE X MENTAL RETARDATION PROTEIN INTERACTING PROTEIN 1"/>
    <property type="match status" value="1"/>
</dbReference>
<feature type="domain" description="FMR1-interacting protein 1 conserved" evidence="2">
    <location>
        <begin position="119"/>
        <end position="170"/>
    </location>
</feature>
<reference evidence="4" key="1">
    <citation type="journal article" date="2017" name="Nat. Ecol. Evol.">
        <title>Genome expansion and lineage-specific genetic innovations in the forest pathogenic fungi Armillaria.</title>
        <authorList>
            <person name="Sipos G."/>
            <person name="Prasanna A.N."/>
            <person name="Walter M.C."/>
            <person name="O'Connor E."/>
            <person name="Balint B."/>
            <person name="Krizsan K."/>
            <person name="Kiss B."/>
            <person name="Hess J."/>
            <person name="Varga T."/>
            <person name="Slot J."/>
            <person name="Riley R."/>
            <person name="Boka B."/>
            <person name="Rigling D."/>
            <person name="Barry K."/>
            <person name="Lee J."/>
            <person name="Mihaltcheva S."/>
            <person name="LaButti K."/>
            <person name="Lipzen A."/>
            <person name="Waldron R."/>
            <person name="Moloney N.M."/>
            <person name="Sperisen C."/>
            <person name="Kredics L."/>
            <person name="Vagvoelgyi C."/>
            <person name="Patrignani A."/>
            <person name="Fitzpatrick D."/>
            <person name="Nagy I."/>
            <person name="Doyle S."/>
            <person name="Anderson J.B."/>
            <person name="Grigoriev I.V."/>
            <person name="Gueldener U."/>
            <person name="Muensterkoetter M."/>
            <person name="Nagy L.G."/>
        </authorList>
    </citation>
    <scope>NUCLEOTIDE SEQUENCE [LARGE SCALE GENOMIC DNA]</scope>
    <source>
        <strain evidence="4">Ar21-2</strain>
    </source>
</reference>
<sequence length="356" mass="39233">MANNSPYNNAAAAIQSSLSNPYAQAYSSHYAQAYSTTPQGYAVSSTYTAASSSSSSRPMNVGASSWYQTGNSRCTYKSCTFTGSQKSVETHMMDRHLIFPPGWDKQKKTDNWDADPSLKGKSVPIQGTTLVLDSPEVLDSWLAERRKRWPSDHRVQEKKRKQEEAIARGQLSVEELGLFSRKRQRTAGNEPRPPNRGRQRGRGHVRGAADSGWRGRGRGRGGAHPAPVQPRVETDSSSSDSNSSDNGEPEVLSSKVTSSPAVDHPPALPSKNIVPISRPPPRKPLQPTRPSQPTLLRNLLLPEIRMTVSNLSQAIRFLVQNDFLRNVELKPGEADEKMIQVIGTDEVHPQEQLSTE</sequence>
<dbReference type="GO" id="GO:0000492">
    <property type="term" value="P:box C/D snoRNP assembly"/>
    <property type="evidence" value="ECO:0007669"/>
    <property type="project" value="TreeGrafter"/>
</dbReference>
<feature type="compositionally biased region" description="Basic residues" evidence="1">
    <location>
        <begin position="195"/>
        <end position="205"/>
    </location>
</feature>
<dbReference type="Pfam" id="PF10453">
    <property type="entry name" value="NUFIP1"/>
    <property type="match status" value="1"/>
</dbReference>
<evidence type="ECO:0000256" key="1">
    <source>
        <dbReference type="SAM" id="MobiDB-lite"/>
    </source>
</evidence>
<dbReference type="STRING" id="47427.A0A2H3EJG6"/>
<dbReference type="GO" id="GO:0005634">
    <property type="term" value="C:nucleus"/>
    <property type="evidence" value="ECO:0007669"/>
    <property type="project" value="TreeGrafter"/>
</dbReference>
<dbReference type="InParanoid" id="A0A2H3EJG6"/>
<dbReference type="InterPro" id="IPR019496">
    <property type="entry name" value="NUFIP1_cons_dom"/>
</dbReference>
<dbReference type="InterPro" id="IPR039136">
    <property type="entry name" value="NUFIP1-like"/>
</dbReference>
<feature type="region of interest" description="Disordered" evidence="1">
    <location>
        <begin position="100"/>
        <end position="120"/>
    </location>
</feature>
<feature type="region of interest" description="Disordered" evidence="1">
    <location>
        <begin position="148"/>
        <end position="293"/>
    </location>
</feature>
<dbReference type="Proteomes" id="UP000217790">
    <property type="component" value="Unassembled WGS sequence"/>
</dbReference>
<keyword evidence="4" id="KW-1185">Reference proteome</keyword>
<organism evidence="3 4">
    <name type="scientific">Armillaria gallica</name>
    <name type="common">Bulbous honey fungus</name>
    <name type="synonym">Armillaria bulbosa</name>
    <dbReference type="NCBI Taxonomy" id="47427"/>
    <lineage>
        <taxon>Eukaryota</taxon>
        <taxon>Fungi</taxon>
        <taxon>Dikarya</taxon>
        <taxon>Basidiomycota</taxon>
        <taxon>Agaricomycotina</taxon>
        <taxon>Agaricomycetes</taxon>
        <taxon>Agaricomycetidae</taxon>
        <taxon>Agaricales</taxon>
        <taxon>Marasmiineae</taxon>
        <taxon>Physalacriaceae</taxon>
        <taxon>Armillaria</taxon>
    </lineage>
</organism>
<name>A0A2H3EJG6_ARMGA</name>
<protein>
    <recommendedName>
        <fullName evidence="2">FMR1-interacting protein 1 conserved domain-containing protein</fullName>
    </recommendedName>
</protein>
<accession>A0A2H3EJG6</accession>
<proteinExistence type="predicted"/>
<dbReference type="EMBL" id="KZ293646">
    <property type="protein sequence ID" value="PBL01088.1"/>
    <property type="molecule type" value="Genomic_DNA"/>
</dbReference>
<evidence type="ECO:0000313" key="3">
    <source>
        <dbReference type="EMBL" id="PBL01088.1"/>
    </source>
</evidence>
<dbReference type="AlphaFoldDB" id="A0A2H3EJG6"/>